<dbReference type="OrthoDB" id="5987909at2759"/>
<feature type="compositionally biased region" description="Basic and acidic residues" evidence="1">
    <location>
        <begin position="1"/>
        <end position="18"/>
    </location>
</feature>
<name>A0A5B7DYG2_PORTR</name>
<dbReference type="Proteomes" id="UP000324222">
    <property type="component" value="Unassembled WGS sequence"/>
</dbReference>
<protein>
    <submittedName>
        <fullName evidence="2">Uncharacterized protein</fullName>
    </submittedName>
</protein>
<accession>A0A5B7DYG2</accession>
<feature type="compositionally biased region" description="Low complexity" evidence="1">
    <location>
        <begin position="199"/>
        <end position="209"/>
    </location>
</feature>
<dbReference type="AlphaFoldDB" id="A0A5B7DYG2"/>
<feature type="region of interest" description="Disordered" evidence="1">
    <location>
        <begin position="1"/>
        <end position="23"/>
    </location>
</feature>
<evidence type="ECO:0000256" key="1">
    <source>
        <dbReference type="SAM" id="MobiDB-lite"/>
    </source>
</evidence>
<keyword evidence="3" id="KW-1185">Reference proteome</keyword>
<gene>
    <name evidence="2" type="ORF">E2C01_019165</name>
</gene>
<evidence type="ECO:0000313" key="2">
    <source>
        <dbReference type="EMBL" id="MPC26036.1"/>
    </source>
</evidence>
<organism evidence="2 3">
    <name type="scientific">Portunus trituberculatus</name>
    <name type="common">Swimming crab</name>
    <name type="synonym">Neptunus trituberculatus</name>
    <dbReference type="NCBI Taxonomy" id="210409"/>
    <lineage>
        <taxon>Eukaryota</taxon>
        <taxon>Metazoa</taxon>
        <taxon>Ecdysozoa</taxon>
        <taxon>Arthropoda</taxon>
        <taxon>Crustacea</taxon>
        <taxon>Multicrustacea</taxon>
        <taxon>Malacostraca</taxon>
        <taxon>Eumalacostraca</taxon>
        <taxon>Eucarida</taxon>
        <taxon>Decapoda</taxon>
        <taxon>Pleocyemata</taxon>
        <taxon>Brachyura</taxon>
        <taxon>Eubrachyura</taxon>
        <taxon>Portunoidea</taxon>
        <taxon>Portunidae</taxon>
        <taxon>Portuninae</taxon>
        <taxon>Portunus</taxon>
    </lineage>
</organism>
<reference evidence="2 3" key="1">
    <citation type="submission" date="2019-05" db="EMBL/GenBank/DDBJ databases">
        <title>Another draft genome of Portunus trituberculatus and its Hox gene families provides insights of decapod evolution.</title>
        <authorList>
            <person name="Jeong J.-H."/>
            <person name="Song I."/>
            <person name="Kim S."/>
            <person name="Choi T."/>
            <person name="Kim D."/>
            <person name="Ryu S."/>
            <person name="Kim W."/>
        </authorList>
    </citation>
    <scope>NUCLEOTIDE SEQUENCE [LARGE SCALE GENOMIC DNA]</scope>
    <source>
        <tissue evidence="2">Muscle</tissue>
    </source>
</reference>
<feature type="region of interest" description="Disordered" evidence="1">
    <location>
        <begin position="181"/>
        <end position="237"/>
    </location>
</feature>
<sequence length="237" mass="25701">MSTDGEKRGANPDDDSRRASSRGLIPKAKIKTVKMTLVIVFGETLMRGRLVISVAFENSHVKLDTEMWRKKVRFAGRSSPCCTSPLLESTSIHFAQFFSERRTLSHAREVTYPVASPPGGAEAGVAGGGPRLSSPCPAGVASYRRIPAVEWVVVRFFPCLECSRQPLEPRHTLHRYGTDYTSVSDASTRRHTANSVRYTASTSTASTASQDPKPPNSTRNGLAQSPAATKGKAGSEY</sequence>
<evidence type="ECO:0000313" key="3">
    <source>
        <dbReference type="Proteomes" id="UP000324222"/>
    </source>
</evidence>
<feature type="compositionally biased region" description="Polar residues" evidence="1">
    <location>
        <begin position="216"/>
        <end position="227"/>
    </location>
</feature>
<proteinExistence type="predicted"/>
<comment type="caution">
    <text evidence="2">The sequence shown here is derived from an EMBL/GenBank/DDBJ whole genome shotgun (WGS) entry which is preliminary data.</text>
</comment>
<dbReference type="EMBL" id="VSRR010001546">
    <property type="protein sequence ID" value="MPC26036.1"/>
    <property type="molecule type" value="Genomic_DNA"/>
</dbReference>